<dbReference type="Gene3D" id="3.30.420.10">
    <property type="entry name" value="Ribonuclease H-like superfamily/Ribonuclease H"/>
    <property type="match status" value="1"/>
</dbReference>
<evidence type="ECO:0000259" key="1">
    <source>
        <dbReference type="PROSITE" id="PS50994"/>
    </source>
</evidence>
<dbReference type="GeneTree" id="ENSGT00940000165266"/>
<dbReference type="SUPFAM" id="SSF53098">
    <property type="entry name" value="Ribonuclease H-like"/>
    <property type="match status" value="1"/>
</dbReference>
<dbReference type="Ensembl" id="ENSFHET00000004996.1">
    <property type="protein sequence ID" value="ENSFHEP00000006739.1"/>
    <property type="gene ID" value="ENSFHEG00000007802.1"/>
</dbReference>
<dbReference type="PANTHER" id="PTHR46791">
    <property type="entry name" value="EXPRESSED PROTEIN"/>
    <property type="match status" value="1"/>
</dbReference>
<sequence length="309" mass="35338">MNSMQCVLRSLEEKQPIQGFKAAKIRTGNRGRPLWDISGEQLQFLLEFNFTVREIAKLFGVSYGTVRRRMTENGLSVRMYYSDISREDLIKVVSDVIHQFPNSGIKTVSGYLNSMGLRVQRARVIDTLRHVDPVGIICCGLGINIVPRRVYTAPFPMALWHIDGNHKLIRWKIVIHGGIDGYSRKIVYLTASDNNKSTTVLNAFLGAVEKFGIPKKVRSDKGGENIEVARFMLEHPQRGARSFITGRSVHNQRIERLWRDVWGAVTINYHSAFNYLSESTAFSVDKEIDQICLHYVILPRINRDLQLFK</sequence>
<dbReference type="InterPro" id="IPR012337">
    <property type="entry name" value="RNaseH-like_sf"/>
</dbReference>
<dbReference type="GO" id="GO:0003676">
    <property type="term" value="F:nucleic acid binding"/>
    <property type="evidence" value="ECO:0007669"/>
    <property type="project" value="InterPro"/>
</dbReference>
<dbReference type="AlphaFoldDB" id="A0A3Q2P3Q0"/>
<organism evidence="2 3">
    <name type="scientific">Fundulus heteroclitus</name>
    <name type="common">Killifish</name>
    <name type="synonym">Mummichog</name>
    <dbReference type="NCBI Taxonomy" id="8078"/>
    <lineage>
        <taxon>Eukaryota</taxon>
        <taxon>Metazoa</taxon>
        <taxon>Chordata</taxon>
        <taxon>Craniata</taxon>
        <taxon>Vertebrata</taxon>
        <taxon>Euteleostomi</taxon>
        <taxon>Actinopterygii</taxon>
        <taxon>Neopterygii</taxon>
        <taxon>Teleostei</taxon>
        <taxon>Neoteleostei</taxon>
        <taxon>Acanthomorphata</taxon>
        <taxon>Ovalentaria</taxon>
        <taxon>Atherinomorphae</taxon>
        <taxon>Cyprinodontiformes</taxon>
        <taxon>Fundulidae</taxon>
        <taxon>Fundulus</taxon>
    </lineage>
</organism>
<keyword evidence="3" id="KW-1185">Reference proteome</keyword>
<accession>A0A3Q2P3Q0</accession>
<reference evidence="2" key="2">
    <citation type="submission" date="2025-09" db="UniProtKB">
        <authorList>
            <consortium name="Ensembl"/>
        </authorList>
    </citation>
    <scope>IDENTIFICATION</scope>
</reference>
<dbReference type="InterPro" id="IPR001584">
    <property type="entry name" value="Integrase_cat-core"/>
</dbReference>
<feature type="domain" description="Integrase catalytic" evidence="1">
    <location>
        <begin position="152"/>
        <end position="257"/>
    </location>
</feature>
<name>A0A3Q2P3Q0_FUNHE</name>
<dbReference type="GO" id="GO:0015074">
    <property type="term" value="P:DNA integration"/>
    <property type="evidence" value="ECO:0007669"/>
    <property type="project" value="InterPro"/>
</dbReference>
<dbReference type="InterPro" id="IPR011991">
    <property type="entry name" value="ArsR-like_HTH"/>
</dbReference>
<evidence type="ECO:0000313" key="2">
    <source>
        <dbReference type="Ensembl" id="ENSFHEP00000006739.1"/>
    </source>
</evidence>
<reference evidence="2" key="1">
    <citation type="submission" date="2025-08" db="UniProtKB">
        <authorList>
            <consortium name="Ensembl"/>
        </authorList>
    </citation>
    <scope>IDENTIFICATION</scope>
</reference>
<dbReference type="InterPro" id="IPR036397">
    <property type="entry name" value="RNaseH_sf"/>
</dbReference>
<dbReference type="STRING" id="8078.ENSFHEP00000006739"/>
<dbReference type="InterPro" id="IPR058913">
    <property type="entry name" value="Integrase_dom_put"/>
</dbReference>
<dbReference type="CDD" id="cd00090">
    <property type="entry name" value="HTH_ARSR"/>
    <property type="match status" value="1"/>
</dbReference>
<protein>
    <submittedName>
        <fullName evidence="2">Uncharacterized LOC105920722</fullName>
    </submittedName>
</protein>
<evidence type="ECO:0000313" key="3">
    <source>
        <dbReference type="Proteomes" id="UP000265000"/>
    </source>
</evidence>
<dbReference type="Pfam" id="PF24764">
    <property type="entry name" value="rva_4"/>
    <property type="match status" value="1"/>
</dbReference>
<proteinExistence type="predicted"/>
<dbReference type="Proteomes" id="UP000265000">
    <property type="component" value="Unplaced"/>
</dbReference>
<dbReference type="PANTHER" id="PTHR46791:SF11">
    <property type="entry name" value="INTEGRASE CATALYTIC DOMAIN-CONTAINING PROTEIN"/>
    <property type="match status" value="1"/>
</dbReference>
<dbReference type="PROSITE" id="PS50994">
    <property type="entry name" value="INTEGRASE"/>
    <property type="match status" value="1"/>
</dbReference>